<sequence length="500" mass="56671">MAGSHINKGNGNGNCNRGGGNKGYGLMLVLAFGAALLGGMLILMLRERRIFNLLITDKDQQLFSLQLLLQKEREHSTEMRGKTEGMKSKIYIIRTHKMELERRILEMQSTIDSLKDEQKIMESALLDRYNEIKFLRETNRYMEKEAQETIVMTERLKQKEAEIEELKRRLDPSTPPINITDNGNTAYMDKVEVIPKKENGQSQELQNGLNSTRGSQIDIIATNFANGETAGVRRESESKERIFDSRNETTEQTLHIRKYDREEARSGDVDEEETIGNNDQNGSIHTEDKGALKVGVKNHLGNATIVHKAGDASNTGEENSDSKRMNRDKNVNQQEQLRIEISTHQFISKGRLKMESVDDSTSAAGSKGKIKHDFGSRRKGKKWRMFARNGWLAEEIYENHEPKSLRSKKFPDGAQEEVIDKEHASDSDQVTEVVMPVNSKLLEPQHLESSEDPTNKLAKDDSNKHNENVNEISRSQISHDREFSAGIDDKMVDTISISNA</sequence>
<dbReference type="PANTHER" id="PTHR36143">
    <property type="entry name" value="OS08G0177500 PROTEIN"/>
    <property type="match status" value="1"/>
</dbReference>
<comment type="caution">
    <text evidence="3">The sequence shown here is derived from an EMBL/GenBank/DDBJ whole genome shotgun (WGS) entry which is preliminary data.</text>
</comment>
<keyword evidence="2" id="KW-1133">Transmembrane helix</keyword>
<feature type="region of interest" description="Disordered" evidence="1">
    <location>
        <begin position="262"/>
        <end position="286"/>
    </location>
</feature>
<gene>
    <name evidence="3" type="ORF">K2173_003611</name>
</gene>
<protein>
    <recommendedName>
        <fullName evidence="5">Micronuclear linker histone polyprotein-like protein</fullName>
    </recommendedName>
</protein>
<feature type="transmembrane region" description="Helical" evidence="2">
    <location>
        <begin position="24"/>
        <end position="45"/>
    </location>
</feature>
<feature type="region of interest" description="Disordered" evidence="1">
    <location>
        <begin position="309"/>
        <end position="334"/>
    </location>
</feature>
<keyword evidence="2" id="KW-0472">Membrane</keyword>
<evidence type="ECO:0000313" key="4">
    <source>
        <dbReference type="Proteomes" id="UP001159364"/>
    </source>
</evidence>
<evidence type="ECO:0000256" key="2">
    <source>
        <dbReference type="SAM" id="Phobius"/>
    </source>
</evidence>
<evidence type="ECO:0000313" key="3">
    <source>
        <dbReference type="EMBL" id="KAJ8763829.1"/>
    </source>
</evidence>
<feature type="compositionally biased region" description="Basic and acidic residues" evidence="1">
    <location>
        <begin position="443"/>
        <end position="468"/>
    </location>
</feature>
<feature type="compositionally biased region" description="Polar residues" evidence="1">
    <location>
        <begin position="275"/>
        <end position="284"/>
    </location>
</feature>
<evidence type="ECO:0000256" key="1">
    <source>
        <dbReference type="SAM" id="MobiDB-lite"/>
    </source>
</evidence>
<organism evidence="3 4">
    <name type="scientific">Erythroxylum novogranatense</name>
    <dbReference type="NCBI Taxonomy" id="1862640"/>
    <lineage>
        <taxon>Eukaryota</taxon>
        <taxon>Viridiplantae</taxon>
        <taxon>Streptophyta</taxon>
        <taxon>Embryophyta</taxon>
        <taxon>Tracheophyta</taxon>
        <taxon>Spermatophyta</taxon>
        <taxon>Magnoliopsida</taxon>
        <taxon>eudicotyledons</taxon>
        <taxon>Gunneridae</taxon>
        <taxon>Pentapetalae</taxon>
        <taxon>rosids</taxon>
        <taxon>fabids</taxon>
        <taxon>Malpighiales</taxon>
        <taxon>Erythroxylaceae</taxon>
        <taxon>Erythroxylum</taxon>
    </lineage>
</organism>
<dbReference type="EMBL" id="JAIWQS010000005">
    <property type="protein sequence ID" value="KAJ8763829.1"/>
    <property type="molecule type" value="Genomic_DNA"/>
</dbReference>
<evidence type="ECO:0008006" key="5">
    <source>
        <dbReference type="Google" id="ProtNLM"/>
    </source>
</evidence>
<feature type="compositionally biased region" description="Basic and acidic residues" evidence="1">
    <location>
        <begin position="320"/>
        <end position="330"/>
    </location>
</feature>
<dbReference type="PANTHER" id="PTHR36143:SF4">
    <property type="entry name" value="OS08G0177500 PROTEIN"/>
    <property type="match status" value="1"/>
</dbReference>
<proteinExistence type="predicted"/>
<feature type="region of interest" description="Disordered" evidence="1">
    <location>
        <begin position="442"/>
        <end position="485"/>
    </location>
</feature>
<reference evidence="3 4" key="1">
    <citation type="submission" date="2021-09" db="EMBL/GenBank/DDBJ databases">
        <title>Genomic insights and catalytic innovation underlie evolution of tropane alkaloids biosynthesis.</title>
        <authorList>
            <person name="Wang Y.-J."/>
            <person name="Tian T."/>
            <person name="Huang J.-P."/>
            <person name="Huang S.-X."/>
        </authorList>
    </citation>
    <scope>NUCLEOTIDE SEQUENCE [LARGE SCALE GENOMIC DNA]</scope>
    <source>
        <strain evidence="3">KIB-2018</strain>
        <tissue evidence="3">Leaf</tissue>
    </source>
</reference>
<keyword evidence="2" id="KW-0812">Transmembrane</keyword>
<keyword evidence="4" id="KW-1185">Reference proteome</keyword>
<accession>A0AAV8TCV1</accession>
<name>A0AAV8TCV1_9ROSI</name>
<dbReference type="Proteomes" id="UP001159364">
    <property type="component" value="Linkage Group LG05"/>
</dbReference>
<dbReference type="AlphaFoldDB" id="A0AAV8TCV1"/>